<accession>E3JD15</accession>
<dbReference type="RefSeq" id="WP_013424272.1">
    <property type="nucleotide sequence ID" value="NC_014666.1"/>
</dbReference>
<name>E3JD15_PSEI1</name>
<feature type="region of interest" description="Disordered" evidence="1">
    <location>
        <begin position="1"/>
        <end position="46"/>
    </location>
</feature>
<dbReference type="HOGENOM" id="CLU_3184015_0_0_11"/>
<dbReference type="AlphaFoldDB" id="E3JD15"/>
<keyword evidence="3" id="KW-1185">Reference proteome</keyword>
<feature type="compositionally biased region" description="Basic and acidic residues" evidence="1">
    <location>
        <begin position="27"/>
        <end position="39"/>
    </location>
</feature>
<reference evidence="2 3" key="1">
    <citation type="submission" date="2010-10" db="EMBL/GenBank/DDBJ databases">
        <title>Complete sequence of Frankia sp. EuI1c.</title>
        <authorList>
            <consortium name="US DOE Joint Genome Institute"/>
            <person name="Lucas S."/>
            <person name="Copeland A."/>
            <person name="Lapidus A."/>
            <person name="Cheng J.-F."/>
            <person name="Bruce D."/>
            <person name="Goodwin L."/>
            <person name="Pitluck S."/>
            <person name="Chertkov O."/>
            <person name="Detter J.C."/>
            <person name="Han C."/>
            <person name="Tapia R."/>
            <person name="Land M."/>
            <person name="Hauser L."/>
            <person name="Jeffries C."/>
            <person name="Kyrpides N."/>
            <person name="Ivanova N."/>
            <person name="Mikhailova N."/>
            <person name="Beauchemin N."/>
            <person name="Sen A."/>
            <person name="Sur S.A."/>
            <person name="Gtari M."/>
            <person name="Wall L."/>
            <person name="Tisa L."/>
            <person name="Woyke T."/>
        </authorList>
    </citation>
    <scope>NUCLEOTIDE SEQUENCE [LARGE SCALE GENOMIC DNA]</scope>
    <source>
        <strain evidence="3">DSM 45817 / CECT 9037 / EuI1c</strain>
    </source>
</reference>
<organism evidence="2 3">
    <name type="scientific">Pseudofrankia inefficax (strain DSM 45817 / CECT 9037 / DDB 130130 / EuI1c)</name>
    <name type="common">Frankia inefficax</name>
    <dbReference type="NCBI Taxonomy" id="298654"/>
    <lineage>
        <taxon>Bacteria</taxon>
        <taxon>Bacillati</taxon>
        <taxon>Actinomycetota</taxon>
        <taxon>Actinomycetes</taxon>
        <taxon>Frankiales</taxon>
        <taxon>Frankiaceae</taxon>
        <taxon>Pseudofrankia</taxon>
    </lineage>
</organism>
<evidence type="ECO:0000256" key="1">
    <source>
        <dbReference type="SAM" id="MobiDB-lite"/>
    </source>
</evidence>
<evidence type="ECO:0000313" key="3">
    <source>
        <dbReference type="Proteomes" id="UP000002484"/>
    </source>
</evidence>
<dbReference type="EMBL" id="CP002299">
    <property type="protein sequence ID" value="ADP81154.1"/>
    <property type="molecule type" value="Genomic_DNA"/>
</dbReference>
<protein>
    <submittedName>
        <fullName evidence="2">Uncharacterized protein</fullName>
    </submittedName>
</protein>
<gene>
    <name evidence="2" type="ordered locus">FraEuI1c_3134</name>
</gene>
<proteinExistence type="predicted"/>
<dbReference type="InParanoid" id="E3JD15"/>
<sequence>MERPADAGGAVTRLTSPDMFASQSAADEERLTDREDAYGRRTAKNY</sequence>
<dbReference type="Proteomes" id="UP000002484">
    <property type="component" value="Chromosome"/>
</dbReference>
<dbReference type="KEGG" id="fri:FraEuI1c_3134"/>
<dbReference type="STRING" id="298654.FraEuI1c_3134"/>
<evidence type="ECO:0000313" key="2">
    <source>
        <dbReference type="EMBL" id="ADP81154.1"/>
    </source>
</evidence>